<dbReference type="Gene3D" id="3.20.20.70">
    <property type="entry name" value="Aldolase class I"/>
    <property type="match status" value="1"/>
</dbReference>
<dbReference type="InterPro" id="IPR000086">
    <property type="entry name" value="NUDIX_hydrolase_dom"/>
</dbReference>
<evidence type="ECO:0000256" key="8">
    <source>
        <dbReference type="ARBA" id="ARBA00022842"/>
    </source>
</evidence>
<dbReference type="GO" id="GO:0044715">
    <property type="term" value="F:8-oxo-dGDP phosphatase activity"/>
    <property type="evidence" value="ECO:0007669"/>
    <property type="project" value="TreeGrafter"/>
</dbReference>
<comment type="catalytic activity">
    <reaction evidence="10">
        <text>8-oxo-dGTP + H2O = 8-oxo-dGMP + diphosphate + H(+)</text>
        <dbReference type="Rhea" id="RHEA:31575"/>
        <dbReference type="ChEBI" id="CHEBI:15377"/>
        <dbReference type="ChEBI" id="CHEBI:15378"/>
        <dbReference type="ChEBI" id="CHEBI:33019"/>
        <dbReference type="ChEBI" id="CHEBI:63224"/>
        <dbReference type="ChEBI" id="CHEBI:77896"/>
        <dbReference type="EC" id="3.6.1.55"/>
    </reaction>
</comment>
<dbReference type="PROSITE" id="PS00893">
    <property type="entry name" value="NUDIX_BOX"/>
    <property type="match status" value="1"/>
</dbReference>
<dbReference type="InterPro" id="IPR036206">
    <property type="entry name" value="ThiamineP_synth_sf"/>
</dbReference>
<evidence type="ECO:0000256" key="1">
    <source>
        <dbReference type="ARBA" id="ARBA00001946"/>
    </source>
</evidence>
<evidence type="ECO:0000256" key="15">
    <source>
        <dbReference type="ARBA" id="ARBA00041979"/>
    </source>
</evidence>
<evidence type="ECO:0000256" key="6">
    <source>
        <dbReference type="ARBA" id="ARBA00022763"/>
    </source>
</evidence>
<feature type="binding site" evidence="18">
    <location>
        <position position="38"/>
    </location>
    <ligand>
        <name>Mg(2+)</name>
        <dbReference type="ChEBI" id="CHEBI:18420"/>
    </ligand>
</feature>
<dbReference type="GO" id="GO:0009228">
    <property type="term" value="P:thiamine biosynthetic process"/>
    <property type="evidence" value="ECO:0007669"/>
    <property type="project" value="UniProtKB-KW"/>
</dbReference>
<reference evidence="20 21" key="1">
    <citation type="journal article" date="2015" name="Stand. Genomic Sci.">
        <title>Genomic Encyclopedia of Bacterial and Archaeal Type Strains, Phase III: the genomes of soil and plant-associated and newly described type strains.</title>
        <authorList>
            <person name="Whitman W.B."/>
            <person name="Woyke T."/>
            <person name="Klenk H.P."/>
            <person name="Zhou Y."/>
            <person name="Lilburn T.G."/>
            <person name="Beck B.J."/>
            <person name="De Vos P."/>
            <person name="Vandamme P."/>
            <person name="Eisen J.A."/>
            <person name="Garrity G."/>
            <person name="Hugenholtz P."/>
            <person name="Kyrpides N.C."/>
        </authorList>
    </citation>
    <scope>NUCLEOTIDE SEQUENCE [LARGE SCALE GENOMIC DNA]</scope>
    <source>
        <strain evidence="20 21">A3</strain>
    </source>
</reference>
<dbReference type="Pfam" id="PF14815">
    <property type="entry name" value="NUDIX_4"/>
    <property type="match status" value="1"/>
</dbReference>
<dbReference type="SUPFAM" id="SSF55811">
    <property type="entry name" value="Nudix"/>
    <property type="match status" value="1"/>
</dbReference>
<dbReference type="InterPro" id="IPR003561">
    <property type="entry name" value="Mutator_MutT"/>
</dbReference>
<dbReference type="AlphaFoldDB" id="A0A4R2IFQ9"/>
<dbReference type="PRINTS" id="PR00502">
    <property type="entry name" value="NUDIXFAMILY"/>
</dbReference>
<keyword evidence="5 18" id="KW-0479">Metal-binding</keyword>
<feature type="binding site" evidence="17">
    <location>
        <begin position="35"/>
        <end position="38"/>
    </location>
    <ligand>
        <name>8-oxo-dGTP</name>
        <dbReference type="ChEBI" id="CHEBI:77896"/>
    </ligand>
</feature>
<evidence type="ECO:0000256" key="7">
    <source>
        <dbReference type="ARBA" id="ARBA00022801"/>
    </source>
</evidence>
<evidence type="ECO:0000256" key="2">
    <source>
        <dbReference type="ARBA" id="ARBA00005582"/>
    </source>
</evidence>
<sequence>MPASVHVVAGVLRDAGGRVLLARRPVGKHLAGLWEFPGGKCDAGEAPVDALARELREELGIVVESARPLIAVPHRYPEQDILLDVWQVSAWTGTPHPHEGQALAWVEQGALAQVEMPPADRPVIAALALPDRYLITPAFEPDALDELLAGIERACRRGLRLVQLRQPHWPRARLADAARRARDACREHGARLLLNGDVQLAMVLGLDGVHLPARIAAGLAERPLPADRWLGVSCHDAAELLHAVRIGADFATLSPVFPTPGHEHAQALGWERFAELVVHAPMPVYALGGMEGEDVDAAWMAGAQGIAAIRALWS</sequence>
<dbReference type="NCBIfam" id="TIGR00586">
    <property type="entry name" value="mutt"/>
    <property type="match status" value="1"/>
</dbReference>
<dbReference type="InterPro" id="IPR015797">
    <property type="entry name" value="NUDIX_hydrolase-like_dom_sf"/>
</dbReference>
<keyword evidence="6" id="KW-0227">DNA damage</keyword>
<keyword evidence="7" id="KW-0378">Hydrolase</keyword>
<keyword evidence="21" id="KW-1185">Reference proteome</keyword>
<name>A0A4R2IFQ9_9GAMM</name>
<dbReference type="InterPro" id="IPR047127">
    <property type="entry name" value="MutT-like"/>
</dbReference>
<dbReference type="PROSITE" id="PS51462">
    <property type="entry name" value="NUDIX"/>
    <property type="match status" value="1"/>
</dbReference>
<dbReference type="GO" id="GO:0006260">
    <property type="term" value="P:DNA replication"/>
    <property type="evidence" value="ECO:0007669"/>
    <property type="project" value="UniProtKB-KW"/>
</dbReference>
<comment type="similarity">
    <text evidence="2">Belongs to the Nudix hydrolase family.</text>
</comment>
<protein>
    <recommendedName>
        <fullName evidence="13">8-oxo-dGTP diphosphatase</fullName>
        <ecNumber evidence="12">3.6.1.55</ecNumber>
    </recommendedName>
    <alternativeName>
        <fullName evidence="16">7,8-dihydro-8-oxoguanine-triphosphatase</fullName>
    </alternativeName>
    <alternativeName>
        <fullName evidence="15">Mutator protein MutT</fullName>
    </alternativeName>
    <alternativeName>
        <fullName evidence="14">dGTP pyrophosphohydrolase</fullName>
    </alternativeName>
</protein>
<evidence type="ECO:0000313" key="20">
    <source>
        <dbReference type="EMBL" id="TCO42659.1"/>
    </source>
</evidence>
<comment type="caution">
    <text evidence="20">The sequence shown here is derived from an EMBL/GenBank/DDBJ whole genome shotgun (WGS) entry which is preliminary data.</text>
</comment>
<dbReference type="SUPFAM" id="SSF51391">
    <property type="entry name" value="Thiamin phosphate synthase"/>
    <property type="match status" value="1"/>
</dbReference>
<dbReference type="GO" id="GO:0006281">
    <property type="term" value="P:DNA repair"/>
    <property type="evidence" value="ECO:0007669"/>
    <property type="project" value="UniProtKB-KW"/>
</dbReference>
<evidence type="ECO:0000256" key="10">
    <source>
        <dbReference type="ARBA" id="ARBA00035861"/>
    </source>
</evidence>
<comment type="cofactor">
    <cofactor evidence="1 18">
        <name>Mg(2+)</name>
        <dbReference type="ChEBI" id="CHEBI:18420"/>
    </cofactor>
</comment>
<dbReference type="InterPro" id="IPR013785">
    <property type="entry name" value="Aldolase_TIM"/>
</dbReference>
<gene>
    <name evidence="20" type="ORF">EV148_10164</name>
</gene>
<evidence type="ECO:0000256" key="14">
    <source>
        <dbReference type="ARBA" id="ARBA00041592"/>
    </source>
</evidence>
<dbReference type="Pfam" id="PF02581">
    <property type="entry name" value="TMP-TENI"/>
    <property type="match status" value="1"/>
</dbReference>
<dbReference type="GO" id="GO:0044716">
    <property type="term" value="F:8-oxo-GDP phosphatase activity"/>
    <property type="evidence" value="ECO:0007669"/>
    <property type="project" value="TreeGrafter"/>
</dbReference>
<dbReference type="GO" id="GO:0035539">
    <property type="term" value="F:8-oxo-7,8-dihydrodeoxyguanosine triphosphate pyrophosphatase activity"/>
    <property type="evidence" value="ECO:0007669"/>
    <property type="project" value="UniProtKB-EC"/>
</dbReference>
<dbReference type="FunFam" id="3.90.79.10:FF:000014">
    <property type="entry name" value="8-oxo-dGTP diphosphatase MutT"/>
    <property type="match status" value="1"/>
</dbReference>
<evidence type="ECO:0000256" key="13">
    <source>
        <dbReference type="ARBA" id="ARBA00040794"/>
    </source>
</evidence>
<accession>A0A4R2IFQ9</accession>
<evidence type="ECO:0000256" key="17">
    <source>
        <dbReference type="PIRSR" id="PIRSR603561-1"/>
    </source>
</evidence>
<feature type="binding site" evidence="17">
    <location>
        <position position="24"/>
    </location>
    <ligand>
        <name>8-oxo-dGTP</name>
        <dbReference type="ChEBI" id="CHEBI:77896"/>
    </ligand>
</feature>
<dbReference type="GO" id="GO:0046872">
    <property type="term" value="F:metal ion binding"/>
    <property type="evidence" value="ECO:0007669"/>
    <property type="project" value="UniProtKB-KW"/>
</dbReference>
<dbReference type="InterPro" id="IPR022998">
    <property type="entry name" value="ThiamineP_synth_TenI"/>
</dbReference>
<evidence type="ECO:0000256" key="12">
    <source>
        <dbReference type="ARBA" id="ARBA00038905"/>
    </source>
</evidence>
<dbReference type="PANTHER" id="PTHR47707:SF1">
    <property type="entry name" value="NUDIX HYDROLASE FAMILY PROTEIN"/>
    <property type="match status" value="1"/>
</dbReference>
<evidence type="ECO:0000313" key="21">
    <source>
        <dbReference type="Proteomes" id="UP000294862"/>
    </source>
</evidence>
<evidence type="ECO:0000256" key="4">
    <source>
        <dbReference type="ARBA" id="ARBA00022705"/>
    </source>
</evidence>
<dbReference type="CDD" id="cd00564">
    <property type="entry name" value="TMP_TenI"/>
    <property type="match status" value="1"/>
</dbReference>
<organism evidence="20 21">
    <name type="scientific">Dokdonella fugitiva</name>
    <dbReference type="NCBI Taxonomy" id="328517"/>
    <lineage>
        <taxon>Bacteria</taxon>
        <taxon>Pseudomonadati</taxon>
        <taxon>Pseudomonadota</taxon>
        <taxon>Gammaproteobacteria</taxon>
        <taxon>Lysobacterales</taxon>
        <taxon>Rhodanobacteraceae</taxon>
        <taxon>Dokdonella</taxon>
    </lineage>
</organism>
<dbReference type="PANTHER" id="PTHR47707">
    <property type="entry name" value="8-OXO-DGTP DIPHOSPHATASE"/>
    <property type="match status" value="1"/>
</dbReference>
<keyword evidence="4" id="KW-0235">DNA replication</keyword>
<evidence type="ECO:0000256" key="11">
    <source>
        <dbReference type="ARBA" id="ARBA00036904"/>
    </source>
</evidence>
<dbReference type="Gene3D" id="3.90.79.10">
    <property type="entry name" value="Nucleoside Triphosphate Pyrophosphohydrolase"/>
    <property type="match status" value="1"/>
</dbReference>
<dbReference type="GO" id="GO:0008413">
    <property type="term" value="F:8-oxo-7,8-dihydroguanosine triphosphate pyrophosphatase activity"/>
    <property type="evidence" value="ECO:0007669"/>
    <property type="project" value="InterPro"/>
</dbReference>
<evidence type="ECO:0000256" key="3">
    <source>
        <dbReference type="ARBA" id="ARBA00022457"/>
    </source>
</evidence>
<keyword evidence="9" id="KW-0234">DNA repair</keyword>
<proteinExistence type="inferred from homology"/>
<evidence type="ECO:0000256" key="18">
    <source>
        <dbReference type="PIRSR" id="PIRSR603561-2"/>
    </source>
</evidence>
<comment type="catalytic activity">
    <reaction evidence="11">
        <text>8-oxo-GTP + H2O = 8-oxo-GMP + diphosphate + H(+)</text>
        <dbReference type="Rhea" id="RHEA:67616"/>
        <dbReference type="ChEBI" id="CHEBI:15377"/>
        <dbReference type="ChEBI" id="CHEBI:15378"/>
        <dbReference type="ChEBI" id="CHEBI:33019"/>
        <dbReference type="ChEBI" id="CHEBI:143553"/>
        <dbReference type="ChEBI" id="CHEBI:145694"/>
    </reaction>
</comment>
<dbReference type="InterPro" id="IPR020084">
    <property type="entry name" value="NUDIX_hydrolase_CS"/>
</dbReference>
<evidence type="ECO:0000256" key="5">
    <source>
        <dbReference type="ARBA" id="ARBA00022723"/>
    </source>
</evidence>
<feature type="binding site" evidence="17">
    <location>
        <position position="29"/>
    </location>
    <ligand>
        <name>8-oxo-dGTP</name>
        <dbReference type="ChEBI" id="CHEBI:77896"/>
    </ligand>
</feature>
<dbReference type="EC" id="3.6.1.55" evidence="12"/>
<dbReference type="CDD" id="cd03425">
    <property type="entry name" value="NUDIX_MutT_NudA_like"/>
    <property type="match status" value="1"/>
</dbReference>
<feature type="domain" description="Nudix hydrolase" evidence="19">
    <location>
        <begin position="2"/>
        <end position="129"/>
    </location>
</feature>
<keyword evidence="8 18" id="KW-0460">Magnesium</keyword>
<evidence type="ECO:0000256" key="9">
    <source>
        <dbReference type="ARBA" id="ARBA00023204"/>
    </source>
</evidence>
<dbReference type="Proteomes" id="UP000294862">
    <property type="component" value="Unassembled WGS sequence"/>
</dbReference>
<dbReference type="EMBL" id="SLWQ01000001">
    <property type="protein sequence ID" value="TCO42659.1"/>
    <property type="molecule type" value="Genomic_DNA"/>
</dbReference>
<dbReference type="InterPro" id="IPR029119">
    <property type="entry name" value="MutY_C"/>
</dbReference>
<dbReference type="InterPro" id="IPR020476">
    <property type="entry name" value="Nudix_hydrolase"/>
</dbReference>
<keyword evidence="3" id="KW-0515">Mutator protein</keyword>
<evidence type="ECO:0000259" key="19">
    <source>
        <dbReference type="PROSITE" id="PS51462"/>
    </source>
</evidence>
<dbReference type="NCBIfam" id="NF006530">
    <property type="entry name" value="PRK08999.1"/>
    <property type="match status" value="1"/>
</dbReference>
<dbReference type="RefSeq" id="WP_241987932.1">
    <property type="nucleotide sequence ID" value="NZ_SLWQ01000001.1"/>
</dbReference>
<feature type="binding site" evidence="18">
    <location>
        <position position="58"/>
    </location>
    <ligand>
        <name>Mg(2+)</name>
        <dbReference type="ChEBI" id="CHEBI:18420"/>
    </ligand>
</feature>
<evidence type="ECO:0000256" key="16">
    <source>
        <dbReference type="ARBA" id="ARBA00042798"/>
    </source>
</evidence>